<evidence type="ECO:0000313" key="12">
    <source>
        <dbReference type="EMBL" id="MBW3098675.1"/>
    </source>
</evidence>
<dbReference type="PANTHER" id="PTHR45436">
    <property type="entry name" value="SENSOR HISTIDINE KINASE YKOH"/>
    <property type="match status" value="1"/>
</dbReference>
<comment type="catalytic activity">
    <reaction evidence="1">
        <text>ATP + protein L-histidine = ADP + protein N-phospho-L-histidine.</text>
        <dbReference type="EC" id="2.7.13.3"/>
    </reaction>
</comment>
<reference evidence="12" key="1">
    <citation type="submission" date="2021-07" db="EMBL/GenBank/DDBJ databases">
        <title>Pseudohoeflea marina sp. nov. a polyhydroxyalcanoate-producing bacterium.</title>
        <authorList>
            <person name="Zheng W."/>
            <person name="Yu S."/>
            <person name="Huang Y."/>
        </authorList>
    </citation>
    <scope>NUCLEOTIDE SEQUENCE</scope>
    <source>
        <strain evidence="12">DP4N28-3</strain>
    </source>
</reference>
<evidence type="ECO:0000256" key="3">
    <source>
        <dbReference type="ARBA" id="ARBA00022553"/>
    </source>
</evidence>
<keyword evidence="9" id="KW-0472">Membrane</keyword>
<sequence length="474" mass="50975">MILRSLTGRVLLFASLWSGIAILTIALVISTLYRQASERNFTGLLRAQLNGVINAVSMQRPGQLAGSPELGDLAFAQPESGWYWLVEPIETPAATTGRLASPSLSGLDLAVPSTDAVPFDERYQRSYLLTDAAGNEIEVIETEVELDAGVARFRVAGNRDVLKADIDTFNASLFLSLGLFAFGSLLLNAVAILIGLRPLDRARLALGRIRNGEETRLTGTFPREIEPLAAEINALIESNARLVDRARKQVGNLAHSLKTPIAVLLNESRNLPPAQQKLLVTQLDAMRAQVQTYLDRARIAAGRGSVLARTDAEKAVARMLRVMSKLNPHLDFSTDITTAQGQAATLAVEQQDFEEMLGNLLENAARFARSKVTIRLRPASAPDAEAAAAAEQAMRQRPFLAVWIDDDGPGIAPEQRAEALRRGARLDESRPGTGLGLAIVAEIAGEYGGRFSLETAAAGGLSARLVLPGVFAET</sequence>
<name>A0ABS6WSA0_9HYPH</name>
<dbReference type="InterPro" id="IPR050428">
    <property type="entry name" value="TCS_sensor_his_kinase"/>
</dbReference>
<organism evidence="12 13">
    <name type="scientific">Pseudohoeflea coraliihabitans</name>
    <dbReference type="NCBI Taxonomy" id="2860393"/>
    <lineage>
        <taxon>Bacteria</taxon>
        <taxon>Pseudomonadati</taxon>
        <taxon>Pseudomonadota</taxon>
        <taxon>Alphaproteobacteria</taxon>
        <taxon>Hyphomicrobiales</taxon>
        <taxon>Rhizobiaceae</taxon>
        <taxon>Pseudohoeflea</taxon>
    </lineage>
</organism>
<keyword evidence="4" id="KW-0808">Transferase</keyword>
<evidence type="ECO:0000256" key="7">
    <source>
        <dbReference type="ARBA" id="ARBA00022989"/>
    </source>
</evidence>
<keyword evidence="7 9" id="KW-1133">Transmembrane helix</keyword>
<dbReference type="Proteomes" id="UP001430804">
    <property type="component" value="Unassembled WGS sequence"/>
</dbReference>
<accession>A0ABS6WSA0</accession>
<evidence type="ECO:0000256" key="9">
    <source>
        <dbReference type="SAM" id="Phobius"/>
    </source>
</evidence>
<protein>
    <recommendedName>
        <fullName evidence="2">histidine kinase</fullName>
        <ecNumber evidence="2">2.7.13.3</ecNumber>
    </recommendedName>
</protein>
<dbReference type="PANTHER" id="PTHR45436:SF5">
    <property type="entry name" value="SENSOR HISTIDINE KINASE TRCS"/>
    <property type="match status" value="1"/>
</dbReference>
<dbReference type="PROSITE" id="PS50885">
    <property type="entry name" value="HAMP"/>
    <property type="match status" value="1"/>
</dbReference>
<evidence type="ECO:0000313" key="13">
    <source>
        <dbReference type="Proteomes" id="UP001430804"/>
    </source>
</evidence>
<dbReference type="PROSITE" id="PS50109">
    <property type="entry name" value="HIS_KIN"/>
    <property type="match status" value="1"/>
</dbReference>
<evidence type="ECO:0000259" key="11">
    <source>
        <dbReference type="PROSITE" id="PS50885"/>
    </source>
</evidence>
<proteinExistence type="predicted"/>
<dbReference type="InterPro" id="IPR005467">
    <property type="entry name" value="His_kinase_dom"/>
</dbReference>
<dbReference type="EC" id="2.7.13.3" evidence="2"/>
<evidence type="ECO:0000256" key="4">
    <source>
        <dbReference type="ARBA" id="ARBA00022679"/>
    </source>
</evidence>
<evidence type="ECO:0000256" key="5">
    <source>
        <dbReference type="ARBA" id="ARBA00022692"/>
    </source>
</evidence>
<comment type="caution">
    <text evidence="12">The sequence shown here is derived from an EMBL/GenBank/DDBJ whole genome shotgun (WGS) entry which is preliminary data.</text>
</comment>
<evidence type="ECO:0000256" key="1">
    <source>
        <dbReference type="ARBA" id="ARBA00000085"/>
    </source>
</evidence>
<evidence type="ECO:0000256" key="6">
    <source>
        <dbReference type="ARBA" id="ARBA00022777"/>
    </source>
</evidence>
<evidence type="ECO:0000259" key="10">
    <source>
        <dbReference type="PROSITE" id="PS50109"/>
    </source>
</evidence>
<feature type="domain" description="HAMP" evidence="11">
    <location>
        <begin position="193"/>
        <end position="244"/>
    </location>
</feature>
<keyword evidence="3" id="KW-0597">Phosphoprotein</keyword>
<keyword evidence="8" id="KW-0902">Two-component regulatory system</keyword>
<gene>
    <name evidence="12" type="ORF">KY465_15430</name>
</gene>
<dbReference type="Pfam" id="PF02518">
    <property type="entry name" value="HATPase_c"/>
    <property type="match status" value="1"/>
</dbReference>
<dbReference type="RefSeq" id="WP_219202999.1">
    <property type="nucleotide sequence ID" value="NZ_JAHWQX010000004.1"/>
</dbReference>
<feature type="transmembrane region" description="Helical" evidence="9">
    <location>
        <begin position="12"/>
        <end position="33"/>
    </location>
</feature>
<evidence type="ECO:0000256" key="8">
    <source>
        <dbReference type="ARBA" id="ARBA00023012"/>
    </source>
</evidence>
<keyword evidence="5 9" id="KW-0812">Transmembrane</keyword>
<dbReference type="InterPro" id="IPR003594">
    <property type="entry name" value="HATPase_dom"/>
</dbReference>
<dbReference type="SMART" id="SM00387">
    <property type="entry name" value="HATPase_c"/>
    <property type="match status" value="1"/>
</dbReference>
<keyword evidence="6 12" id="KW-0418">Kinase</keyword>
<dbReference type="GO" id="GO:0016301">
    <property type="term" value="F:kinase activity"/>
    <property type="evidence" value="ECO:0007669"/>
    <property type="project" value="UniProtKB-KW"/>
</dbReference>
<dbReference type="EMBL" id="JAHWQX010000004">
    <property type="protein sequence ID" value="MBW3098675.1"/>
    <property type="molecule type" value="Genomic_DNA"/>
</dbReference>
<keyword evidence="13" id="KW-1185">Reference proteome</keyword>
<evidence type="ECO:0000256" key="2">
    <source>
        <dbReference type="ARBA" id="ARBA00012438"/>
    </source>
</evidence>
<dbReference type="InterPro" id="IPR003660">
    <property type="entry name" value="HAMP_dom"/>
</dbReference>
<feature type="transmembrane region" description="Helical" evidence="9">
    <location>
        <begin position="173"/>
        <end position="196"/>
    </location>
</feature>
<feature type="domain" description="Histidine kinase" evidence="10">
    <location>
        <begin position="252"/>
        <end position="471"/>
    </location>
</feature>